<dbReference type="InterPro" id="IPR022687">
    <property type="entry name" value="HTH_DTXR"/>
</dbReference>
<name>A0A7G9FLG2_9FIRM</name>
<dbReference type="EMBL" id="CP060632">
    <property type="protein sequence ID" value="QNL99393.1"/>
    <property type="molecule type" value="Genomic_DNA"/>
</dbReference>
<dbReference type="GO" id="GO:0046914">
    <property type="term" value="F:transition metal ion binding"/>
    <property type="evidence" value="ECO:0007669"/>
    <property type="project" value="InterPro"/>
</dbReference>
<evidence type="ECO:0000256" key="1">
    <source>
        <dbReference type="ARBA" id="ARBA00007871"/>
    </source>
</evidence>
<dbReference type="Gene3D" id="1.10.60.10">
    <property type="entry name" value="Iron dependent repressor, metal binding and dimerisation domain"/>
    <property type="match status" value="1"/>
</dbReference>
<comment type="similarity">
    <text evidence="1">Belongs to the DtxR/MntR family.</text>
</comment>
<dbReference type="InterPro" id="IPR036421">
    <property type="entry name" value="Fe_dep_repressor_sf"/>
</dbReference>
<dbReference type="Gene3D" id="1.10.10.10">
    <property type="entry name" value="Winged helix-like DNA-binding domain superfamily/Winged helix DNA-binding domain"/>
    <property type="match status" value="1"/>
</dbReference>
<sequence length="125" mass="14320">MKIQESAEDYLEAILFLGKSHEHVRSIDVVHHLGLSKPSVSVYLKNLRVNGYINVDDKGYLSLTEEGMKIASKIYERHETLAHLFMSLGVNEETAYEDACRIEHDLSDETFQALKNHYINHMSQA</sequence>
<dbReference type="InterPro" id="IPR001367">
    <property type="entry name" value="Fe_dep_repressor"/>
</dbReference>
<dbReference type="SUPFAM" id="SSF46785">
    <property type="entry name" value="Winged helix' DNA-binding domain"/>
    <property type="match status" value="1"/>
</dbReference>
<dbReference type="SMART" id="SM00529">
    <property type="entry name" value="HTH_DTXR"/>
    <property type="match status" value="1"/>
</dbReference>
<feature type="domain" description="HTH dtxR-type" evidence="5">
    <location>
        <begin position="1"/>
        <end position="64"/>
    </location>
</feature>
<dbReference type="KEGG" id="wcp:H9Q76_11855"/>
<keyword evidence="4" id="KW-0804">Transcription</keyword>
<evidence type="ECO:0000256" key="3">
    <source>
        <dbReference type="ARBA" id="ARBA00023125"/>
    </source>
</evidence>
<dbReference type="InterPro" id="IPR050536">
    <property type="entry name" value="DtxR_MntR_Metal-Reg"/>
</dbReference>
<keyword evidence="2" id="KW-0805">Transcription regulation</keyword>
<organism evidence="6 7">
    <name type="scientific">Wujia chipingensis</name>
    <dbReference type="NCBI Taxonomy" id="2763670"/>
    <lineage>
        <taxon>Bacteria</taxon>
        <taxon>Bacillati</taxon>
        <taxon>Bacillota</taxon>
        <taxon>Clostridia</taxon>
        <taxon>Lachnospirales</taxon>
        <taxon>Lachnospiraceae</taxon>
        <taxon>Wujia</taxon>
    </lineage>
</organism>
<evidence type="ECO:0000313" key="7">
    <source>
        <dbReference type="Proteomes" id="UP000515819"/>
    </source>
</evidence>
<dbReference type="SUPFAM" id="SSF47979">
    <property type="entry name" value="Iron-dependent repressor protein, dimerization domain"/>
    <property type="match status" value="1"/>
</dbReference>
<evidence type="ECO:0000256" key="2">
    <source>
        <dbReference type="ARBA" id="ARBA00023015"/>
    </source>
</evidence>
<keyword evidence="3" id="KW-0238">DNA-binding</keyword>
<dbReference type="Pfam" id="PF02742">
    <property type="entry name" value="Fe_dep_repr_C"/>
    <property type="match status" value="1"/>
</dbReference>
<accession>A0A7G9FLG2</accession>
<dbReference type="PANTHER" id="PTHR33238:SF7">
    <property type="entry name" value="IRON-DEPENDENT TRANSCRIPTIONAL REGULATOR"/>
    <property type="match status" value="1"/>
</dbReference>
<dbReference type="PANTHER" id="PTHR33238">
    <property type="entry name" value="IRON (METAL) DEPENDENT REPRESSOR, DTXR FAMILY"/>
    <property type="match status" value="1"/>
</dbReference>
<gene>
    <name evidence="6" type="ORF">H9Q76_11855</name>
</gene>
<dbReference type="InterPro" id="IPR022689">
    <property type="entry name" value="Iron_dep_repressor"/>
</dbReference>
<dbReference type="InterPro" id="IPR036390">
    <property type="entry name" value="WH_DNA-bd_sf"/>
</dbReference>
<dbReference type="PROSITE" id="PS50944">
    <property type="entry name" value="HTH_DTXR"/>
    <property type="match status" value="1"/>
</dbReference>
<evidence type="ECO:0000313" key="6">
    <source>
        <dbReference type="EMBL" id="QNL99393.1"/>
    </source>
</evidence>
<reference evidence="6 7" key="1">
    <citation type="submission" date="2020-08" db="EMBL/GenBank/DDBJ databases">
        <authorList>
            <person name="Liu C."/>
            <person name="Sun Q."/>
        </authorList>
    </citation>
    <scope>NUCLEOTIDE SEQUENCE [LARGE SCALE GENOMIC DNA]</scope>
    <source>
        <strain evidence="6 7">NSJ-4</strain>
    </source>
</reference>
<dbReference type="GO" id="GO:0003700">
    <property type="term" value="F:DNA-binding transcription factor activity"/>
    <property type="evidence" value="ECO:0007669"/>
    <property type="project" value="InterPro"/>
</dbReference>
<evidence type="ECO:0000259" key="5">
    <source>
        <dbReference type="PROSITE" id="PS50944"/>
    </source>
</evidence>
<keyword evidence="7" id="KW-1185">Reference proteome</keyword>
<proteinExistence type="inferred from homology"/>
<dbReference type="Proteomes" id="UP000515819">
    <property type="component" value="Chromosome"/>
</dbReference>
<dbReference type="InterPro" id="IPR036388">
    <property type="entry name" value="WH-like_DNA-bd_sf"/>
</dbReference>
<dbReference type="GO" id="GO:0003677">
    <property type="term" value="F:DNA binding"/>
    <property type="evidence" value="ECO:0007669"/>
    <property type="project" value="UniProtKB-KW"/>
</dbReference>
<evidence type="ECO:0000256" key="4">
    <source>
        <dbReference type="ARBA" id="ARBA00023163"/>
    </source>
</evidence>
<protein>
    <submittedName>
        <fullName evidence="6">Metal-dependent transcriptional regulator</fullName>
    </submittedName>
</protein>
<dbReference type="AlphaFoldDB" id="A0A7G9FLG2"/>
<dbReference type="GO" id="GO:0046983">
    <property type="term" value="F:protein dimerization activity"/>
    <property type="evidence" value="ECO:0007669"/>
    <property type="project" value="InterPro"/>
</dbReference>
<dbReference type="Pfam" id="PF01325">
    <property type="entry name" value="Fe_dep_repress"/>
    <property type="match status" value="1"/>
</dbReference>
<dbReference type="RefSeq" id="WP_021986250.1">
    <property type="nucleotide sequence ID" value="NZ_CP060632.1"/>
</dbReference>